<reference evidence="5" key="1">
    <citation type="submission" date="2020-09" db="EMBL/GenBank/DDBJ databases">
        <authorList>
            <person name="Kikuchi T."/>
        </authorList>
    </citation>
    <scope>NUCLEOTIDE SEQUENCE</scope>
    <source>
        <strain evidence="5">SH1</strain>
    </source>
</reference>
<feature type="domain" description="Spp2/MOS2 G-patch" evidence="4">
    <location>
        <begin position="128"/>
        <end position="174"/>
    </location>
</feature>
<feature type="region of interest" description="Disordered" evidence="3">
    <location>
        <begin position="25"/>
        <end position="59"/>
    </location>
</feature>
<feature type="region of interest" description="Disordered" evidence="3">
    <location>
        <begin position="272"/>
        <end position="327"/>
    </location>
</feature>
<dbReference type="PANTHER" id="PTHR15818:SF2">
    <property type="entry name" value="G-PATCH DOMAIN AND KOW MOTIFS-CONTAINING PROTEIN"/>
    <property type="match status" value="1"/>
</dbReference>
<dbReference type="Pfam" id="PF12656">
    <property type="entry name" value="G-patch_2"/>
    <property type="match status" value="1"/>
</dbReference>
<comment type="caution">
    <text evidence="5">The sequence shown here is derived from an EMBL/GenBank/DDBJ whole genome shotgun (WGS) entry which is preliminary data.</text>
</comment>
<dbReference type="GO" id="GO:0005681">
    <property type="term" value="C:spliceosomal complex"/>
    <property type="evidence" value="ECO:0007669"/>
    <property type="project" value="TreeGrafter"/>
</dbReference>
<feature type="compositionally biased region" description="Basic and acidic residues" evidence="3">
    <location>
        <begin position="111"/>
        <end position="125"/>
    </location>
</feature>
<dbReference type="PANTHER" id="PTHR15818">
    <property type="entry name" value="G PATCH AND KOW-CONTAINING"/>
    <property type="match status" value="1"/>
</dbReference>
<feature type="compositionally biased region" description="Basic and acidic residues" evidence="3">
    <location>
        <begin position="272"/>
        <end position="318"/>
    </location>
</feature>
<evidence type="ECO:0000256" key="3">
    <source>
        <dbReference type="SAM" id="MobiDB-lite"/>
    </source>
</evidence>
<dbReference type="InterPro" id="IPR026822">
    <property type="entry name" value="Spp2/MOS2_G-patch"/>
</dbReference>
<proteinExistence type="predicted"/>
<name>A0A811KT89_9BILA</name>
<dbReference type="GO" id="GO:0000398">
    <property type="term" value="P:mRNA splicing, via spliceosome"/>
    <property type="evidence" value="ECO:0007669"/>
    <property type="project" value="InterPro"/>
</dbReference>
<accession>A0A811KT89</accession>
<gene>
    <name evidence="5" type="ORF">BOKJ2_LOCUS7687</name>
</gene>
<dbReference type="Pfam" id="PF25088">
    <property type="entry name" value="GPKOW_C"/>
    <property type="match status" value="1"/>
</dbReference>
<dbReference type="AlphaFoldDB" id="A0A811KT89"/>
<dbReference type="InterPro" id="IPR045166">
    <property type="entry name" value="Spp2-like"/>
</dbReference>
<evidence type="ECO:0000256" key="1">
    <source>
        <dbReference type="ARBA" id="ARBA00004123"/>
    </source>
</evidence>
<evidence type="ECO:0000313" key="6">
    <source>
        <dbReference type="Proteomes" id="UP000614601"/>
    </source>
</evidence>
<organism evidence="5 6">
    <name type="scientific">Bursaphelenchus okinawaensis</name>
    <dbReference type="NCBI Taxonomy" id="465554"/>
    <lineage>
        <taxon>Eukaryota</taxon>
        <taxon>Metazoa</taxon>
        <taxon>Ecdysozoa</taxon>
        <taxon>Nematoda</taxon>
        <taxon>Chromadorea</taxon>
        <taxon>Rhabditida</taxon>
        <taxon>Tylenchina</taxon>
        <taxon>Tylenchomorpha</taxon>
        <taxon>Aphelenchoidea</taxon>
        <taxon>Aphelenchoididae</taxon>
        <taxon>Bursaphelenchus</taxon>
    </lineage>
</organism>
<sequence length="452" mass="51731">MGEQAEVQTSMKISFNVKKKVTNIVPSNSVPSDNEDEHQEITHLEGGLLNGKAKEKKAAPVIERRKDVADWRIKRLLQLKEEGHATDQQLATLQLLQEARGEAATQSVALEADKPNEKKAELSKNDDEEDDCDPDYNKISYNDFGYAFLRGLGWKKEEGLGKTNKRAVPLMVYEKAKIFKLNTDKGTRPNQNDADKDAPAPQLAEGKPVYIEDHKLYKGNYGRLMFMDDITKRAIVKLVNGTEVETSVVVLTPVTEKEFTASGKTINKKTYEKEEKRIQEQNDKRYERDLRQNGSKNDRNPKENGRSNGRYESKYRDESDSDIEEIEPSTSEMWVATNLLVRIVDKRYKRGDYYKDKMVIVDAASKDHCELKDHRGRIHTLKQSQLETVIPRELGTPVMFVTGKFKGHAGKMVDKDKSREELWVSISGIDDPIRAYFDDVCEYKGQLEELEY</sequence>
<evidence type="ECO:0000313" key="5">
    <source>
        <dbReference type="EMBL" id="CAD5218477.1"/>
    </source>
</evidence>
<dbReference type="Proteomes" id="UP000783686">
    <property type="component" value="Unassembled WGS sequence"/>
</dbReference>
<keyword evidence="2" id="KW-0539">Nucleus</keyword>
<dbReference type="Gene3D" id="2.30.30.140">
    <property type="match status" value="1"/>
</dbReference>
<feature type="region of interest" description="Disordered" evidence="3">
    <location>
        <begin position="183"/>
        <end position="206"/>
    </location>
</feature>
<comment type="subcellular location">
    <subcellularLocation>
        <location evidence="1">Nucleus</location>
    </subcellularLocation>
</comment>
<feature type="region of interest" description="Disordered" evidence="3">
    <location>
        <begin position="104"/>
        <end position="133"/>
    </location>
</feature>
<evidence type="ECO:0000259" key="4">
    <source>
        <dbReference type="Pfam" id="PF12656"/>
    </source>
</evidence>
<dbReference type="EMBL" id="CAJFDH010000004">
    <property type="protein sequence ID" value="CAD5218477.1"/>
    <property type="molecule type" value="Genomic_DNA"/>
</dbReference>
<dbReference type="Proteomes" id="UP000614601">
    <property type="component" value="Unassembled WGS sequence"/>
</dbReference>
<dbReference type="EMBL" id="CAJFCW020000004">
    <property type="protein sequence ID" value="CAG9110647.1"/>
    <property type="molecule type" value="Genomic_DNA"/>
</dbReference>
<dbReference type="OrthoDB" id="5577072at2759"/>
<protein>
    <recommendedName>
        <fullName evidence="4">Spp2/MOS2 G-patch domain-containing protein</fullName>
    </recommendedName>
</protein>
<keyword evidence="6" id="KW-1185">Reference proteome</keyword>
<feature type="compositionally biased region" description="Basic and acidic residues" evidence="3">
    <location>
        <begin position="183"/>
        <end position="198"/>
    </location>
</feature>
<evidence type="ECO:0000256" key="2">
    <source>
        <dbReference type="ARBA" id="ARBA00023242"/>
    </source>
</evidence>